<organism evidence="3">
    <name type="scientific">Methanobacterium formicicum</name>
    <dbReference type="NCBI Taxonomy" id="2162"/>
    <lineage>
        <taxon>Archaea</taxon>
        <taxon>Methanobacteriati</taxon>
        <taxon>Methanobacteriota</taxon>
        <taxon>Methanomada group</taxon>
        <taxon>Methanobacteria</taxon>
        <taxon>Methanobacteriales</taxon>
        <taxon>Methanobacteriaceae</taxon>
        <taxon>Methanobacterium</taxon>
    </lineage>
</organism>
<dbReference type="Proteomes" id="UP000062768">
    <property type="component" value="Chromosome I"/>
</dbReference>
<dbReference type="KEGG" id="mfi:DSM1535_1173"/>
<feature type="transmembrane region" description="Helical" evidence="1">
    <location>
        <begin position="114"/>
        <end position="132"/>
    </location>
</feature>
<feature type="transmembrane region" description="Helical" evidence="1">
    <location>
        <begin position="83"/>
        <end position="107"/>
    </location>
</feature>
<reference evidence="2" key="1">
    <citation type="submission" date="2013-12" db="EMBL/GenBank/DDBJ databases">
        <title>The complete genome sequence of Methanobacterium sp. BRM9.</title>
        <authorList>
            <consortium name="Pastoral Greenhouse Gas Research Consortium"/>
            <person name="Kelly W.J."/>
            <person name="Leahy S.C."/>
            <person name="Perry R."/>
            <person name="Li D."/>
            <person name="Altermann E."/>
            <person name="Lambie S.C."/>
            <person name="Attwood G.T."/>
        </authorList>
    </citation>
    <scope>NUCLEOTIDE SEQUENCE [LARGE SCALE GENOMIC DNA]</scope>
    <source>
        <strain evidence="2">BRM9</strain>
    </source>
</reference>
<evidence type="ECO:0000256" key="1">
    <source>
        <dbReference type="SAM" id="Phobius"/>
    </source>
</evidence>
<evidence type="ECO:0000313" key="4">
    <source>
        <dbReference type="EMBL" id="CEL25891.1"/>
    </source>
</evidence>
<keyword evidence="1" id="KW-1133">Transmembrane helix</keyword>
<evidence type="ECO:0000313" key="2">
    <source>
        <dbReference type="EMBL" id="AIS33042.1"/>
    </source>
</evidence>
<keyword evidence="1" id="KW-0472">Membrane</keyword>
<reference evidence="4" key="3">
    <citation type="submission" date="2014-09" db="EMBL/GenBank/DDBJ databases">
        <authorList>
            <person name="Bishop-Lilly K.A."/>
            <person name="Broomall S.M."/>
            <person name="Chain P.S."/>
            <person name="Chertkov O."/>
            <person name="Coyne S.R."/>
            <person name="Daligault H.E."/>
            <person name="Davenport K.W."/>
            <person name="Erkkila T."/>
            <person name="Frey K.G."/>
            <person name="Gibbons H.S."/>
            <person name="Gu W."/>
            <person name="Jaissle J."/>
            <person name="Johnson S.L."/>
            <person name="Koroleva G.I."/>
            <person name="Ladner J.T."/>
            <person name="Lo C.-C."/>
            <person name="Minogue T.D."/>
            <person name="Munk C."/>
            <person name="Palacios G.F."/>
            <person name="Redden C.L."/>
            <person name="Rosenzweig C.N."/>
            <person name="Scholz M.B."/>
            <person name="Teshima H."/>
            <person name="Xu Y."/>
        </authorList>
    </citation>
    <scope>NUCLEOTIDE SEQUENCE</scope>
    <source>
        <strain evidence="4">Mb9</strain>
    </source>
</reference>
<dbReference type="AlphaFoldDB" id="A0A090I2Z7"/>
<keyword evidence="1" id="KW-0812">Transmembrane</keyword>
<dbReference type="PATRIC" id="fig|2162.10.peg.2350"/>
<proteinExistence type="predicted"/>
<keyword evidence="6" id="KW-1185">Reference proteome</keyword>
<evidence type="ECO:0000313" key="3">
    <source>
        <dbReference type="EMBL" id="CEA13513.1"/>
    </source>
</evidence>
<protein>
    <submittedName>
        <fullName evidence="5">DUF308 domain-containing protein</fullName>
    </submittedName>
    <submittedName>
        <fullName evidence="3">Putative membrane protein</fullName>
    </submittedName>
</protein>
<dbReference type="InterPro" id="IPR005325">
    <property type="entry name" value="DUF308_memb"/>
</dbReference>
<dbReference type="EMBL" id="LN734822">
    <property type="protein sequence ID" value="CEL25891.1"/>
    <property type="molecule type" value="Genomic_DNA"/>
</dbReference>
<dbReference type="GeneID" id="26740508"/>
<reference evidence="5" key="4">
    <citation type="submission" date="2020-10" db="EMBL/GenBank/DDBJ databases">
        <title>Dehalococcoides mccartyi of a TCE/Cr reducing biochatode.</title>
        <authorList>
            <person name="Matturro B."/>
        </authorList>
    </citation>
    <scope>NUCLEOTIDE SEQUENCE</scope>
    <source>
        <strain evidence="5">Bin2</strain>
    </source>
</reference>
<dbReference type="KEGG" id="mfc:BRM9_2242"/>
<dbReference type="EMBL" id="LN515531">
    <property type="protein sequence ID" value="CEA13513.1"/>
    <property type="molecule type" value="Genomic_DNA"/>
</dbReference>
<dbReference type="RefSeq" id="WP_048072715.1">
    <property type="nucleotide sequence ID" value="NZ_CP006933.1"/>
</dbReference>
<dbReference type="OrthoDB" id="71568at2157"/>
<feature type="transmembrane region" description="Helical" evidence="1">
    <location>
        <begin position="29"/>
        <end position="48"/>
    </location>
</feature>
<sequence length="159" mass="16661">MQKNTLAIVLIILGIIVLAFPLAGVVPLSVLTGIGVAFLGIGLLLAGFSDRVESSGLGLLEIVLGLIALVLGLGFVLNPGLFSFVAGLLIYIAGLFLVIIGVVALFTKAGGSRWNGVVAIIIGLIYLVFGYLVSDPFYLGILIGIWLLLTGILMYFQKD</sequence>
<evidence type="ECO:0000313" key="6">
    <source>
        <dbReference type="Proteomes" id="UP000062768"/>
    </source>
</evidence>
<dbReference type="EMBL" id="CP006933">
    <property type="protein sequence ID" value="AIS33042.1"/>
    <property type="molecule type" value="Genomic_DNA"/>
</dbReference>
<dbReference type="Pfam" id="PF03729">
    <property type="entry name" value="DUF308"/>
    <property type="match status" value="1"/>
</dbReference>
<evidence type="ECO:0000313" key="5">
    <source>
        <dbReference type="EMBL" id="MBF4474735.1"/>
    </source>
</evidence>
<feature type="transmembrane region" description="Helical" evidence="1">
    <location>
        <begin position="57"/>
        <end position="77"/>
    </location>
</feature>
<dbReference type="Proteomes" id="UP000606900">
    <property type="component" value="Unassembled WGS sequence"/>
</dbReference>
<name>A0A090I2Z7_METFO</name>
<dbReference type="EMBL" id="JADIIL010000017">
    <property type="protein sequence ID" value="MBF4474735.1"/>
    <property type="molecule type" value="Genomic_DNA"/>
</dbReference>
<gene>
    <name evidence="2" type="ORF">BRM9_2242</name>
    <name evidence="3" type="ORF">DSM1535_1173</name>
    <name evidence="5" type="ORF">ISP06_04580</name>
    <name evidence="4" type="ORF">MB9_2277</name>
</gene>
<feature type="transmembrane region" description="Helical" evidence="1">
    <location>
        <begin position="138"/>
        <end position="156"/>
    </location>
</feature>
<reference evidence="3" key="2">
    <citation type="submission" date="2014-08" db="EMBL/GenBank/DDBJ databases">
        <authorList>
            <person name="Wibberg D."/>
        </authorList>
    </citation>
    <scope>NUCLEOTIDE SEQUENCE</scope>
</reference>
<dbReference type="Proteomes" id="UP000029661">
    <property type="component" value="Chromosome"/>
</dbReference>
<accession>A0A090I2Z7</accession>